<keyword evidence="16" id="KW-1185">Reference proteome</keyword>
<feature type="transmembrane region" description="Helical" evidence="13">
    <location>
        <begin position="38"/>
        <end position="57"/>
    </location>
</feature>
<dbReference type="Proteomes" id="UP000295244">
    <property type="component" value="Unassembled WGS sequence"/>
</dbReference>
<feature type="transmembrane region" description="Helical" evidence="13">
    <location>
        <begin position="181"/>
        <end position="205"/>
    </location>
</feature>
<evidence type="ECO:0000256" key="11">
    <source>
        <dbReference type="ARBA" id="ARBA00023136"/>
    </source>
</evidence>
<dbReference type="PANTHER" id="PTHR32024:SF2">
    <property type="entry name" value="TRK SYSTEM POTASSIUM UPTAKE PROTEIN TRKG-RELATED"/>
    <property type="match status" value="1"/>
</dbReference>
<evidence type="ECO:0000256" key="10">
    <source>
        <dbReference type="ARBA" id="ARBA00023065"/>
    </source>
</evidence>
<feature type="binding site" evidence="12">
    <location>
        <position position="109"/>
    </location>
    <ligand>
        <name>K(+)</name>
        <dbReference type="ChEBI" id="CHEBI:29103"/>
    </ligand>
</feature>
<comment type="caution">
    <text evidence="15">The sequence shown here is derived from an EMBL/GenBank/DDBJ whole genome shotgun (WGS) entry which is preliminary data.</text>
</comment>
<evidence type="ECO:0000256" key="3">
    <source>
        <dbReference type="ARBA" id="ARBA00022448"/>
    </source>
</evidence>
<organism evidence="15 16">
    <name type="scientific">Rubrobacter taiwanensis</name>
    <dbReference type="NCBI Taxonomy" id="185139"/>
    <lineage>
        <taxon>Bacteria</taxon>
        <taxon>Bacillati</taxon>
        <taxon>Actinomycetota</taxon>
        <taxon>Rubrobacteria</taxon>
        <taxon>Rubrobacterales</taxon>
        <taxon>Rubrobacteraceae</taxon>
        <taxon>Rubrobacter</taxon>
    </lineage>
</organism>
<dbReference type="GO" id="GO:0046872">
    <property type="term" value="F:metal ion binding"/>
    <property type="evidence" value="ECO:0007669"/>
    <property type="project" value="UniProtKB-KW"/>
</dbReference>
<feature type="transmembrane region" description="Helical" evidence="13">
    <location>
        <begin position="69"/>
        <end position="90"/>
    </location>
</feature>
<keyword evidence="7 13" id="KW-0812">Transmembrane</keyword>
<feature type="transmembrane region" description="Helical" evidence="13">
    <location>
        <begin position="391"/>
        <end position="413"/>
    </location>
</feature>
<feature type="transmembrane region" description="Helical" evidence="13">
    <location>
        <begin position="233"/>
        <end position="252"/>
    </location>
</feature>
<dbReference type="InterPro" id="IPR004772">
    <property type="entry name" value="TrkH"/>
</dbReference>
<accession>A0A4R1BLW8</accession>
<evidence type="ECO:0000313" key="15">
    <source>
        <dbReference type="EMBL" id="TCJ18441.1"/>
    </source>
</evidence>
<dbReference type="RefSeq" id="WP_132689590.1">
    <property type="nucleotide sequence ID" value="NZ_SKBU01000011.1"/>
</dbReference>
<dbReference type="InterPro" id="IPR003445">
    <property type="entry name" value="Cat_transpt"/>
</dbReference>
<dbReference type="GO" id="GO:0005886">
    <property type="term" value="C:plasma membrane"/>
    <property type="evidence" value="ECO:0007669"/>
    <property type="project" value="UniProtKB-SubCell"/>
</dbReference>
<keyword evidence="9 13" id="KW-1133">Transmembrane helix</keyword>
<keyword evidence="5" id="KW-0997">Cell inner membrane</keyword>
<keyword evidence="6" id="KW-0633">Potassium transport</keyword>
<evidence type="ECO:0000256" key="4">
    <source>
        <dbReference type="ARBA" id="ARBA00022475"/>
    </source>
</evidence>
<keyword evidence="12" id="KW-0479">Metal-binding</keyword>
<evidence type="ECO:0000256" key="7">
    <source>
        <dbReference type="ARBA" id="ARBA00022692"/>
    </source>
</evidence>
<keyword evidence="4" id="KW-1003">Cell membrane</keyword>
<dbReference type="GO" id="GO:0015379">
    <property type="term" value="F:potassium:chloride symporter activity"/>
    <property type="evidence" value="ECO:0007669"/>
    <property type="project" value="InterPro"/>
</dbReference>
<keyword evidence="14" id="KW-0732">Signal</keyword>
<feature type="binding site" evidence="12">
    <location>
        <position position="218"/>
    </location>
    <ligand>
        <name>K(+)</name>
        <dbReference type="ChEBI" id="CHEBI:29103"/>
    </ligand>
</feature>
<dbReference type="PIRSF" id="PIRSF006247">
    <property type="entry name" value="TrkH"/>
    <property type="match status" value="1"/>
</dbReference>
<dbReference type="Pfam" id="PF02386">
    <property type="entry name" value="TrkH"/>
    <property type="match status" value="1"/>
</dbReference>
<evidence type="ECO:0000256" key="5">
    <source>
        <dbReference type="ARBA" id="ARBA00022519"/>
    </source>
</evidence>
<name>A0A4R1BLW8_9ACTN</name>
<dbReference type="EMBL" id="SKBU01000011">
    <property type="protein sequence ID" value="TCJ18441.1"/>
    <property type="molecule type" value="Genomic_DNA"/>
</dbReference>
<feature type="transmembrane region" description="Helical" evidence="13">
    <location>
        <begin position="272"/>
        <end position="291"/>
    </location>
</feature>
<evidence type="ECO:0000256" key="1">
    <source>
        <dbReference type="ARBA" id="ARBA00004429"/>
    </source>
</evidence>
<evidence type="ECO:0000256" key="12">
    <source>
        <dbReference type="PIRSR" id="PIRSR006247-1"/>
    </source>
</evidence>
<dbReference type="OrthoDB" id="9810952at2"/>
<evidence type="ECO:0000313" key="16">
    <source>
        <dbReference type="Proteomes" id="UP000295244"/>
    </source>
</evidence>
<keyword evidence="10" id="KW-0406">Ion transport</keyword>
<comment type="similarity">
    <text evidence="2">Belongs to the TrkH potassium transport family.</text>
</comment>
<evidence type="ECO:0000256" key="2">
    <source>
        <dbReference type="ARBA" id="ARBA00009137"/>
    </source>
</evidence>
<protein>
    <submittedName>
        <fullName evidence="15">TrkH family potassium uptake protein</fullName>
    </submittedName>
</protein>
<reference evidence="15 16" key="1">
    <citation type="submission" date="2019-03" db="EMBL/GenBank/DDBJ databases">
        <title>Whole genome sequence of a novel Rubrobacter taiwanensis strain, isolated from Yellowstone National Park.</title>
        <authorList>
            <person name="Freed S."/>
            <person name="Ramaley R.F."/>
            <person name="Kyndt J.A."/>
        </authorList>
    </citation>
    <scope>NUCLEOTIDE SEQUENCE [LARGE SCALE GENOMIC DNA]</scope>
    <source>
        <strain evidence="15 16">Yellowstone</strain>
    </source>
</reference>
<evidence type="ECO:0000256" key="6">
    <source>
        <dbReference type="ARBA" id="ARBA00022538"/>
    </source>
</evidence>
<evidence type="ECO:0000256" key="14">
    <source>
        <dbReference type="SAM" id="SignalP"/>
    </source>
</evidence>
<proteinExistence type="inferred from homology"/>
<feature type="binding site" evidence="12">
    <location>
        <position position="110"/>
    </location>
    <ligand>
        <name>K(+)</name>
        <dbReference type="ChEBI" id="CHEBI:29103"/>
    </ligand>
</feature>
<dbReference type="AlphaFoldDB" id="A0A4R1BLW8"/>
<feature type="binding site" evidence="12">
    <location>
        <position position="315"/>
    </location>
    <ligand>
        <name>K(+)</name>
        <dbReference type="ChEBI" id="CHEBI:29103"/>
    </ligand>
</feature>
<feature type="signal peptide" evidence="14">
    <location>
        <begin position="1"/>
        <end position="20"/>
    </location>
</feature>
<dbReference type="PANTHER" id="PTHR32024">
    <property type="entry name" value="TRK SYSTEM POTASSIUM UPTAKE PROTEIN TRKG-RELATED"/>
    <property type="match status" value="1"/>
</dbReference>
<evidence type="ECO:0000256" key="9">
    <source>
        <dbReference type="ARBA" id="ARBA00022989"/>
    </source>
</evidence>
<keyword evidence="3" id="KW-0813">Transport</keyword>
<evidence type="ECO:0000256" key="13">
    <source>
        <dbReference type="SAM" id="Phobius"/>
    </source>
</evidence>
<evidence type="ECO:0000256" key="8">
    <source>
        <dbReference type="ARBA" id="ARBA00022958"/>
    </source>
</evidence>
<sequence>MHPKVVANALCALLAATGLAMLVPAAYSAAVRDGYLFYFLLPALAGGAAGMLGFFATRQTRPYVSIRDVFLIVSLGWIGVGAAGSLPYALSGFMHPVDAFFEAMAGFTTTGASTVAVPEETAPSILFWRSLTQWFGGIGIVVLFVAVAPLVGFGATQLYTAEHTSPVPERLTPRIRDTAKVLAYIYLGLTAGGVVALSLAGMSLFDAVNHALTTVATGGFSTRSDSIAAFDSWAVELAIVAGMVLSGTNFALYFQVAQGRFGRAILNHEYRAYLGIMLAGTLIVTAALFAFDYRDSISQSFREALFQSASLLTGTAFTTADWNAWDPLSQGLLMLFMGIGGCAGSTSGGIKVVRAVFLVRNAAQDMLRMVHPQAVTPMKLGDRTVPERFRVAFLGFFFVYIATLVTGTLLMTLEGIELSAAFGSVYGSLNITGTALGPVGDAEFYAALSAPAKLLLTFFMLLGRLELFTVLVILTPVFWRN</sequence>
<keyword evidence="11 13" id="KW-0472">Membrane</keyword>
<gene>
    <name evidence="15" type="ORF">E0L93_05465</name>
</gene>
<comment type="subcellular location">
    <subcellularLocation>
        <location evidence="1">Cell inner membrane</location>
        <topology evidence="1">Multi-pass membrane protein</topology>
    </subcellularLocation>
</comment>
<feature type="chain" id="PRO_5038428095" evidence="14">
    <location>
        <begin position="21"/>
        <end position="481"/>
    </location>
</feature>
<feature type="transmembrane region" description="Helical" evidence="13">
    <location>
        <begin position="134"/>
        <end position="160"/>
    </location>
</feature>
<feature type="transmembrane region" description="Helical" evidence="13">
    <location>
        <begin position="454"/>
        <end position="479"/>
    </location>
</feature>
<feature type="transmembrane region" description="Helical" evidence="13">
    <location>
        <begin position="332"/>
        <end position="359"/>
    </location>
</feature>
<keyword evidence="8 12" id="KW-0630">Potassium</keyword>